<dbReference type="EMBL" id="CADCVN010001044">
    <property type="protein sequence ID" value="CAA9515637.1"/>
    <property type="molecule type" value="Genomic_DNA"/>
</dbReference>
<proteinExistence type="predicted"/>
<name>A0A6J4T7Z4_9BACT</name>
<organism evidence="1">
    <name type="scientific">uncultured Segetibacter sp</name>
    <dbReference type="NCBI Taxonomy" id="481133"/>
    <lineage>
        <taxon>Bacteria</taxon>
        <taxon>Pseudomonadati</taxon>
        <taxon>Bacteroidota</taxon>
        <taxon>Chitinophagia</taxon>
        <taxon>Chitinophagales</taxon>
        <taxon>Chitinophagaceae</taxon>
        <taxon>Segetibacter</taxon>
        <taxon>environmental samples</taxon>
    </lineage>
</organism>
<protein>
    <submittedName>
        <fullName evidence="1">Uncharacterized protein</fullName>
    </submittedName>
</protein>
<accession>A0A6J4T7Z4</accession>
<sequence>MNGIFRIGVGITLMPEQSCYHFRFKSSYKRLKSARETLQNIFAGRCVRGLAIFQLCALSASEEQPLKGRECLDLFD</sequence>
<reference evidence="1" key="1">
    <citation type="submission" date="2020-02" db="EMBL/GenBank/DDBJ databases">
        <authorList>
            <person name="Meier V. D."/>
        </authorList>
    </citation>
    <scope>NUCLEOTIDE SEQUENCE</scope>
    <source>
        <strain evidence="1">AVDCRST_MAG96</strain>
    </source>
</reference>
<gene>
    <name evidence="1" type="ORF">AVDCRST_MAG96-2668</name>
</gene>
<evidence type="ECO:0000313" key="1">
    <source>
        <dbReference type="EMBL" id="CAA9515637.1"/>
    </source>
</evidence>
<dbReference type="AlphaFoldDB" id="A0A6J4T7Z4"/>